<dbReference type="InterPro" id="IPR042115">
    <property type="entry name" value="PriA_3primeBD_sf"/>
</dbReference>
<feature type="region of interest" description="Disordered" evidence="9">
    <location>
        <begin position="162"/>
        <end position="187"/>
    </location>
</feature>
<comment type="function">
    <text evidence="8">Initiates the restart of stalled replication forks, which reloads the replicative helicase on sites other than the origin of replication. Recognizes and binds to abandoned replication forks and remodels them to uncover a helicase loading site. Promotes assembly of the primosome at these replication forks.</text>
</comment>
<feature type="binding site" evidence="8">
    <location>
        <position position="442"/>
    </location>
    <ligand>
        <name>Zn(2+)</name>
        <dbReference type="ChEBI" id="CHEBI:29105"/>
        <label>2</label>
    </ligand>
</feature>
<dbReference type="GO" id="GO:0005524">
    <property type="term" value="F:ATP binding"/>
    <property type="evidence" value="ECO:0007669"/>
    <property type="project" value="UniProtKB-UniRule"/>
</dbReference>
<gene>
    <name evidence="8" type="primary">priA</name>
    <name evidence="11" type="ORF">EEW87_006585</name>
</gene>
<dbReference type="PANTHER" id="PTHR30580">
    <property type="entry name" value="PRIMOSOMAL PROTEIN N"/>
    <property type="match status" value="1"/>
</dbReference>
<feature type="binding site" evidence="8">
    <location>
        <position position="433"/>
    </location>
    <ligand>
        <name>Zn(2+)</name>
        <dbReference type="ChEBI" id="CHEBI:29105"/>
        <label>1</label>
    </ligand>
</feature>
<evidence type="ECO:0000256" key="5">
    <source>
        <dbReference type="ARBA" id="ARBA00022833"/>
    </source>
</evidence>
<evidence type="ECO:0000313" key="11">
    <source>
        <dbReference type="EMBL" id="QGX08747.1"/>
    </source>
</evidence>
<feature type="binding site" evidence="8">
    <location>
        <position position="460"/>
    </location>
    <ligand>
        <name>Zn(2+)</name>
        <dbReference type="ChEBI" id="CHEBI:29105"/>
        <label>2</label>
    </ligand>
</feature>
<comment type="subunit">
    <text evidence="8">Component of the replication restart primosome.</text>
</comment>
<dbReference type="GO" id="GO:0006302">
    <property type="term" value="P:double-strand break repair"/>
    <property type="evidence" value="ECO:0007669"/>
    <property type="project" value="InterPro"/>
</dbReference>
<dbReference type="Gene3D" id="3.40.50.300">
    <property type="entry name" value="P-loop containing nucleotide triphosphate hydrolases"/>
    <property type="match status" value="1"/>
</dbReference>
<dbReference type="GO" id="GO:0003677">
    <property type="term" value="F:DNA binding"/>
    <property type="evidence" value="ECO:0007669"/>
    <property type="project" value="UniProtKB-UniRule"/>
</dbReference>
<dbReference type="HAMAP" id="MF_00983">
    <property type="entry name" value="PriA"/>
    <property type="match status" value="1"/>
</dbReference>
<proteinExistence type="inferred from homology"/>
<dbReference type="PANTHER" id="PTHR30580:SF0">
    <property type="entry name" value="PRIMOSOMAL PROTEIN N"/>
    <property type="match status" value="1"/>
</dbReference>
<evidence type="ECO:0000256" key="3">
    <source>
        <dbReference type="ARBA" id="ARBA00022723"/>
    </source>
</evidence>
<sequence length="732" mass="76540">MGAHDEGRGPPGSRPGLTSPGGRLSGPAARLTHVLEIEMPAGPVEQDPGARPALPVARVLVDTGLAHLDRPFEYSVPVELDERAVPGARVKVRFAGQDLGGYLLERVPAAEHEGRLAPLRTVVSDEAVLVPHVLQTAQRLAREQAGTVMDVLRLAVPPRHARAERSLTERAPEAVGPPDAPDEPPASWTRYRAGAALWSRLSTGQSPRAALLTTPSHDPLTDWPRTLADAALATAASGRGSVLVVPDRRDLDRVDAALLAALGPDRHVVLHADQGPQARYTAWLKVLRGHVRVVVGTRAAAFAPVHDLGLVAWWDDGDDLHVEPRAPYHHVRQVLLARAELAGAAALVAGPSVSTDVVDLVERGELVAVGGLGERTSAARVRVAGEGHDAERDGPAARAHIPSAAWRAARAALDHGPVLVQVPRRGYVPATRCATCRAPARCATCHGPLSLPGSGGQPVCGWCHRRDESWSCPECDGRTLRASVVGARRTSEEIGRAFPGVPVVRSGAPDVVASVPARPAIVVATPGAEPVAEGGYAAALLLDAWALLDRPSLRASEESVRRWLGAAALVRSWADGGEVVLAGAPEHAVIPAVEALVRWDPAWFAARELAERAELDLPPAAWAAQVLGSRDHLREVREGLLALGAEVSGPAPTTGAGAGVGAGAGAAHAAGPHGAASTAPAREEHLVVRVPRSADPGLVEQVRAHLAGLRATESGRKVADPVRVRVGPHVLD</sequence>
<dbReference type="GO" id="GO:0006269">
    <property type="term" value="P:DNA replication, synthesis of primer"/>
    <property type="evidence" value="ECO:0007669"/>
    <property type="project" value="UniProtKB-KW"/>
</dbReference>
<feature type="compositionally biased region" description="Basic and acidic residues" evidence="9">
    <location>
        <begin position="162"/>
        <end position="172"/>
    </location>
</feature>
<feature type="region of interest" description="Disordered" evidence="9">
    <location>
        <begin position="1"/>
        <end position="27"/>
    </location>
</feature>
<evidence type="ECO:0000313" key="12">
    <source>
        <dbReference type="Proteomes" id="UP000271708"/>
    </source>
</evidence>
<evidence type="ECO:0000256" key="6">
    <source>
        <dbReference type="ARBA" id="ARBA00022840"/>
    </source>
</evidence>
<accession>A0A650GEM0</accession>
<evidence type="ECO:0000256" key="1">
    <source>
        <dbReference type="ARBA" id="ARBA00022515"/>
    </source>
</evidence>
<dbReference type="GO" id="GO:0008270">
    <property type="term" value="F:zinc ion binding"/>
    <property type="evidence" value="ECO:0007669"/>
    <property type="project" value="UniProtKB-UniRule"/>
</dbReference>
<feature type="binding site" evidence="8">
    <location>
        <position position="445"/>
    </location>
    <ligand>
        <name>Zn(2+)</name>
        <dbReference type="ChEBI" id="CHEBI:29105"/>
        <label>2</label>
    </ligand>
</feature>
<keyword evidence="7 8" id="KW-0238">DNA-binding</keyword>
<feature type="binding site" evidence="8">
    <location>
        <position position="472"/>
    </location>
    <ligand>
        <name>Zn(2+)</name>
        <dbReference type="ChEBI" id="CHEBI:29105"/>
        <label>1</label>
    </ligand>
</feature>
<dbReference type="SUPFAM" id="SSF52540">
    <property type="entry name" value="P-loop containing nucleoside triphosphate hydrolases"/>
    <property type="match status" value="1"/>
</dbReference>
<dbReference type="Proteomes" id="UP000271708">
    <property type="component" value="Chromosome"/>
</dbReference>
<keyword evidence="6 8" id="KW-0067">ATP-binding</keyword>
<reference evidence="11 12" key="1">
    <citation type="submission" date="2019-09" db="EMBL/GenBank/DDBJ databases">
        <title>Complete Genome Sequence of Janibacter melonis M714 with both human health impact and industrial applications.</title>
        <authorList>
            <person name="Jin M."/>
            <person name="Zhao Q.R."/>
        </authorList>
    </citation>
    <scope>NUCLEOTIDE SEQUENCE [LARGE SCALE GENOMIC DNA]</scope>
    <source>
        <strain evidence="11 12">M714</strain>
    </source>
</reference>
<dbReference type="EMBL" id="CP044548">
    <property type="protein sequence ID" value="QGX08747.1"/>
    <property type="molecule type" value="Genomic_DNA"/>
</dbReference>
<name>A0A650GEM0_9MICO</name>
<dbReference type="GO" id="GO:0043138">
    <property type="term" value="F:3'-5' DNA helicase activity"/>
    <property type="evidence" value="ECO:0007669"/>
    <property type="project" value="TreeGrafter"/>
</dbReference>
<evidence type="ECO:0000256" key="8">
    <source>
        <dbReference type="HAMAP-Rule" id="MF_00983"/>
    </source>
</evidence>
<dbReference type="AlphaFoldDB" id="A0A650GEM0"/>
<protein>
    <recommendedName>
        <fullName evidence="8">Probable replication restart protein PriA</fullName>
    </recommendedName>
    <alternativeName>
        <fullName evidence="8">Putative ATP-dependent DNA helicase PriA</fullName>
    </alternativeName>
</protein>
<dbReference type="GO" id="GO:1990077">
    <property type="term" value="C:primosome complex"/>
    <property type="evidence" value="ECO:0007669"/>
    <property type="project" value="UniProtKB-UniRule"/>
</dbReference>
<keyword evidence="4 8" id="KW-0547">Nucleotide-binding</keyword>
<evidence type="ECO:0000256" key="4">
    <source>
        <dbReference type="ARBA" id="ARBA00022741"/>
    </source>
</evidence>
<comment type="cofactor">
    <cofactor evidence="8">
        <name>Zn(2+)</name>
        <dbReference type="ChEBI" id="CHEBI:29105"/>
    </cofactor>
    <text evidence="8">Binds 2 zinc ions per subunit.</text>
</comment>
<dbReference type="SUPFAM" id="SSF48695">
    <property type="entry name" value="Multiheme cytochromes"/>
    <property type="match status" value="1"/>
</dbReference>
<dbReference type="GO" id="GO:0006310">
    <property type="term" value="P:DNA recombination"/>
    <property type="evidence" value="ECO:0007669"/>
    <property type="project" value="InterPro"/>
</dbReference>
<evidence type="ECO:0000256" key="7">
    <source>
        <dbReference type="ARBA" id="ARBA00023125"/>
    </source>
</evidence>
<dbReference type="KEGG" id="jme:EEW87_006585"/>
<dbReference type="InterPro" id="IPR036280">
    <property type="entry name" value="Multihaem_cyt_sf"/>
</dbReference>
<keyword evidence="2 8" id="KW-0235">DNA replication</keyword>
<keyword evidence="5 8" id="KW-0862">Zinc</keyword>
<evidence type="ECO:0000256" key="9">
    <source>
        <dbReference type="SAM" id="MobiDB-lite"/>
    </source>
</evidence>
<feature type="binding site" evidence="8">
    <location>
        <position position="475"/>
    </location>
    <ligand>
        <name>Zn(2+)</name>
        <dbReference type="ChEBI" id="CHEBI:29105"/>
        <label>1</label>
    </ligand>
</feature>
<feature type="binding site" evidence="8">
    <location>
        <position position="436"/>
    </location>
    <ligand>
        <name>Zn(2+)</name>
        <dbReference type="ChEBI" id="CHEBI:29105"/>
        <label>1</label>
    </ligand>
</feature>
<feature type="domain" description="Primosomal protein N' 3' DNA-binding" evidence="10">
    <location>
        <begin position="59"/>
        <end position="157"/>
    </location>
</feature>
<dbReference type="InterPro" id="IPR041222">
    <property type="entry name" value="PriA_3primeBD"/>
</dbReference>
<comment type="caution">
    <text evidence="8">As this protein does not have any detectable helicase domains, it probably does not have helicase activity.</text>
</comment>
<dbReference type="InterPro" id="IPR005259">
    <property type="entry name" value="PriA"/>
</dbReference>
<dbReference type="GO" id="GO:0006270">
    <property type="term" value="P:DNA replication initiation"/>
    <property type="evidence" value="ECO:0007669"/>
    <property type="project" value="TreeGrafter"/>
</dbReference>
<evidence type="ECO:0000259" key="10">
    <source>
        <dbReference type="Pfam" id="PF17764"/>
    </source>
</evidence>
<organism evidence="11 12">
    <name type="scientific">Janibacter melonis</name>
    <dbReference type="NCBI Taxonomy" id="262209"/>
    <lineage>
        <taxon>Bacteria</taxon>
        <taxon>Bacillati</taxon>
        <taxon>Actinomycetota</taxon>
        <taxon>Actinomycetes</taxon>
        <taxon>Micrococcales</taxon>
        <taxon>Intrasporangiaceae</taxon>
        <taxon>Janibacter</taxon>
    </lineage>
</organism>
<comment type="similarity">
    <text evidence="8">Belongs to the helicase family. PriA subfamily.</text>
</comment>
<keyword evidence="3 8" id="KW-0479">Metal-binding</keyword>
<dbReference type="InterPro" id="IPR027417">
    <property type="entry name" value="P-loop_NTPase"/>
</dbReference>
<keyword evidence="1 8" id="KW-0639">Primosome</keyword>
<dbReference type="Gene3D" id="3.40.1440.60">
    <property type="entry name" value="PriA, 3(prime) DNA-binding domain"/>
    <property type="match status" value="1"/>
</dbReference>
<evidence type="ECO:0000256" key="2">
    <source>
        <dbReference type="ARBA" id="ARBA00022705"/>
    </source>
</evidence>
<feature type="binding site" evidence="8">
    <location>
        <position position="463"/>
    </location>
    <ligand>
        <name>Zn(2+)</name>
        <dbReference type="ChEBI" id="CHEBI:29105"/>
        <label>2</label>
    </ligand>
</feature>
<dbReference type="Pfam" id="PF17764">
    <property type="entry name" value="PriA_3primeBD"/>
    <property type="match status" value="1"/>
</dbReference>